<proteinExistence type="predicted"/>
<organism evidence="3 4">
    <name type="scientific">Tieghemostelium lacteum</name>
    <name type="common">Slime mold</name>
    <name type="synonym">Dictyostelium lacteum</name>
    <dbReference type="NCBI Taxonomy" id="361077"/>
    <lineage>
        <taxon>Eukaryota</taxon>
        <taxon>Amoebozoa</taxon>
        <taxon>Evosea</taxon>
        <taxon>Eumycetozoa</taxon>
        <taxon>Dictyostelia</taxon>
        <taxon>Dictyosteliales</taxon>
        <taxon>Raperosteliaceae</taxon>
        <taxon>Tieghemostelium</taxon>
    </lineage>
</organism>
<dbReference type="InParanoid" id="A0A151ZDN6"/>
<evidence type="ECO:0000313" key="4">
    <source>
        <dbReference type="Proteomes" id="UP000076078"/>
    </source>
</evidence>
<accession>A0A151ZDN6</accession>
<dbReference type="GO" id="GO:0016740">
    <property type="term" value="F:transferase activity"/>
    <property type="evidence" value="ECO:0007669"/>
    <property type="project" value="UniProtKB-KW"/>
</dbReference>
<reference evidence="3 4" key="1">
    <citation type="submission" date="2015-12" db="EMBL/GenBank/DDBJ databases">
        <title>Dictyostelia acquired genes for synthesis and detection of signals that induce cell-type specialization by lateral gene transfer from prokaryotes.</title>
        <authorList>
            <person name="Gloeckner G."/>
            <person name="Schaap P."/>
        </authorList>
    </citation>
    <scope>NUCLEOTIDE SEQUENCE [LARGE SCALE GENOMIC DNA]</scope>
    <source>
        <strain evidence="3 4">TK</strain>
    </source>
</reference>
<keyword evidence="2" id="KW-1133">Transmembrane helix</keyword>
<gene>
    <name evidence="3" type="ORF">DLAC_06847</name>
</gene>
<name>A0A151ZDN6_TIELA</name>
<keyword evidence="4" id="KW-1185">Reference proteome</keyword>
<keyword evidence="2" id="KW-0472">Membrane</keyword>
<keyword evidence="3" id="KW-0808">Transferase</keyword>
<dbReference type="EMBL" id="LODT01000031">
    <property type="protein sequence ID" value="KYQ92020.1"/>
    <property type="molecule type" value="Genomic_DNA"/>
</dbReference>
<feature type="transmembrane region" description="Helical" evidence="2">
    <location>
        <begin position="232"/>
        <end position="252"/>
    </location>
</feature>
<evidence type="ECO:0000313" key="3">
    <source>
        <dbReference type="EMBL" id="KYQ92020.1"/>
    </source>
</evidence>
<feature type="region of interest" description="Disordered" evidence="1">
    <location>
        <begin position="137"/>
        <end position="159"/>
    </location>
</feature>
<keyword evidence="2" id="KW-0812">Transmembrane</keyword>
<dbReference type="AlphaFoldDB" id="A0A151ZDN6"/>
<evidence type="ECO:0000256" key="2">
    <source>
        <dbReference type="SAM" id="Phobius"/>
    </source>
</evidence>
<protein>
    <submittedName>
        <fullName evidence="3">Glycosyltransferase</fullName>
    </submittedName>
</protein>
<comment type="caution">
    <text evidence="3">The sequence shown here is derived from an EMBL/GenBank/DDBJ whole genome shotgun (WGS) entry which is preliminary data.</text>
</comment>
<dbReference type="Proteomes" id="UP000076078">
    <property type="component" value="Unassembled WGS sequence"/>
</dbReference>
<sequence>MTKGIALVNQLKSYKYCDYFIHFIEINNGSTVCMCISDENQSPLSILNYLLDIANEWKSTFQIGNDLYNYYQSDLVVYQNSDVISEHSFNSLKKILLIKMNMYPSNQLTNDNQQPIYYDTIKDIDSLVSANQVKANQSLIPDPNNNSTHTPPQRKSSKANQVHFSDYNNIISNSGNSNLIVPQDQHISINNKDSNGSGSYYDYGEDASLIETNSQGSYTSFDLAKRNSRIKLIFKIVLVFILFISLYGLLAISCRGFLFNKCI</sequence>
<evidence type="ECO:0000256" key="1">
    <source>
        <dbReference type="SAM" id="MobiDB-lite"/>
    </source>
</evidence>